<accession>A0A1G8Z9N1</accession>
<organism evidence="2 3">
    <name type="scientific">Aliiruegeria lutimaris</name>
    <dbReference type="NCBI Taxonomy" id="571298"/>
    <lineage>
        <taxon>Bacteria</taxon>
        <taxon>Pseudomonadati</taxon>
        <taxon>Pseudomonadota</taxon>
        <taxon>Alphaproteobacteria</taxon>
        <taxon>Rhodobacterales</taxon>
        <taxon>Roseobacteraceae</taxon>
        <taxon>Aliiruegeria</taxon>
    </lineage>
</organism>
<keyword evidence="3" id="KW-1185">Reference proteome</keyword>
<protein>
    <submittedName>
        <fullName evidence="2">Uncharacterized conserved protein YjiS, DUF1127 family</fullName>
    </submittedName>
</protein>
<dbReference type="OrthoDB" id="8005167at2"/>
<dbReference type="Pfam" id="PF06568">
    <property type="entry name" value="YjiS-like"/>
    <property type="match status" value="1"/>
</dbReference>
<dbReference type="InterPro" id="IPR009506">
    <property type="entry name" value="YjiS-like"/>
</dbReference>
<sequence length="77" mass="9074">MTQFPSATTTRLESLKSRKSLPLLADFFVLAAETVVKWEQRSRSRRHLRELSPHHLRDIGLTPDMVDLEVRKLFWQV</sequence>
<dbReference type="STRING" id="571298.SAMN04488026_103141"/>
<dbReference type="RefSeq" id="WP_093157719.1">
    <property type="nucleotide sequence ID" value="NZ_FNEK01000031.1"/>
</dbReference>
<name>A0A1G8Z9N1_9RHOB</name>
<gene>
    <name evidence="2" type="ORF">SAMN04488026_103141</name>
</gene>
<dbReference type="Proteomes" id="UP000199382">
    <property type="component" value="Unassembled WGS sequence"/>
</dbReference>
<proteinExistence type="predicted"/>
<reference evidence="2 3" key="1">
    <citation type="submission" date="2016-10" db="EMBL/GenBank/DDBJ databases">
        <authorList>
            <person name="de Groot N.N."/>
        </authorList>
    </citation>
    <scope>NUCLEOTIDE SEQUENCE [LARGE SCALE GENOMIC DNA]</scope>
    <source>
        <strain evidence="2 3">DSM 25294</strain>
    </source>
</reference>
<evidence type="ECO:0000313" key="2">
    <source>
        <dbReference type="EMBL" id="SDK11364.1"/>
    </source>
</evidence>
<feature type="domain" description="YjiS-like" evidence="1">
    <location>
        <begin position="32"/>
        <end position="66"/>
    </location>
</feature>
<dbReference type="EMBL" id="FNEK01000031">
    <property type="protein sequence ID" value="SDK11364.1"/>
    <property type="molecule type" value="Genomic_DNA"/>
</dbReference>
<evidence type="ECO:0000313" key="3">
    <source>
        <dbReference type="Proteomes" id="UP000199382"/>
    </source>
</evidence>
<evidence type="ECO:0000259" key="1">
    <source>
        <dbReference type="Pfam" id="PF06568"/>
    </source>
</evidence>
<dbReference type="AlphaFoldDB" id="A0A1G8Z9N1"/>